<evidence type="ECO:0000256" key="6">
    <source>
        <dbReference type="ARBA" id="ARBA00022679"/>
    </source>
</evidence>
<dbReference type="OrthoDB" id="9811841at2"/>
<evidence type="ECO:0000256" key="8">
    <source>
        <dbReference type="ARBA" id="ARBA00031423"/>
    </source>
</evidence>
<dbReference type="AlphaFoldDB" id="A0A075JEK7"/>
<protein>
    <recommendedName>
        <fullName evidence="4 10">4-alpha-glucanotransferase</fullName>
        <ecNumber evidence="3 10">2.4.1.25</ecNumber>
    </recommendedName>
    <alternativeName>
        <fullName evidence="8 10">Amylomaltase</fullName>
    </alternativeName>
    <alternativeName>
        <fullName evidence="9 10">Disproportionating enzyme</fullName>
    </alternativeName>
</protein>
<dbReference type="KEGG" id="dni:HX89_06850"/>
<dbReference type="GO" id="GO:0005975">
    <property type="term" value="P:carbohydrate metabolic process"/>
    <property type="evidence" value="ECO:0007669"/>
    <property type="project" value="InterPro"/>
</dbReference>
<dbReference type="Proteomes" id="UP000027986">
    <property type="component" value="Chromosome"/>
</dbReference>
<feature type="compositionally biased region" description="Basic and acidic residues" evidence="11">
    <location>
        <begin position="159"/>
        <end position="180"/>
    </location>
</feature>
<name>A0A075JEK7_9MICO</name>
<evidence type="ECO:0000256" key="11">
    <source>
        <dbReference type="SAM" id="MobiDB-lite"/>
    </source>
</evidence>
<feature type="region of interest" description="Disordered" evidence="11">
    <location>
        <begin position="151"/>
        <end position="183"/>
    </location>
</feature>
<keyword evidence="7 10" id="KW-0119">Carbohydrate metabolism</keyword>
<accession>A0A075JEK7</accession>
<dbReference type="SUPFAM" id="SSF51445">
    <property type="entry name" value="(Trans)glycosidases"/>
    <property type="match status" value="1"/>
</dbReference>
<gene>
    <name evidence="13" type="ORF">HX89_06850</name>
</gene>
<sequence>MTDSAATPDLVELAEAYGITTEYEDWKKARVSVAADTLVAVLAALDVDASTPDAVRSALQARRDAAWRRVVPPCVVVREGDDVEFPVHVAEGDQVAVHVVTEVGAHVSVTVSSRAQETREVDGRVVERHVARVDGDLPLGYHTVTVSPVGLAAGDGDSDDMRVDGDDHPSTEAGDGHDTRAAGARASLVVTPRVLEVPATMRDKRVWGLATQLYSVRSKGSWGVGDLVDLRDLAVWSAAEHGADYVLVNPLHAAQPSAPMEPSPYLPTSRRFVNPLYLRVEHVEEYASAAADVRGGIDDLARDVHARLDDVDRIDRDAAWGAKEQALRVLWQIGRTPGRQATFDAYCRAGGEQLTRFATWCVLFRTFGPDWRTWPHDYQDATAPAVARFGAEHADEVDFHRWLQWCLDEQLRGVQSDAVAAGMALGVVHDLAVGVNPAGADAWAMQDAFAAGIHVGAPPDQFTQLGQDWGQPPLRPDRLAETAYAPFREIVGTVLRHAGGVRIDHILGLFRLWWVPESMTPKDGTYVTYDHEAMIGILVLEAQRAGALVVGEDLGTLEAWVQTFLAERGVYGTSILWFEQDWDAQRPLPPEDWREKCLASVTTHDLPPTAGYLDAAHVRLRHELGLLDGSLEDELARDEADRRRWREFLVAQGLLDDADAPNEQVVEALHAFLVTTPSRMLNVALVDAVGDVRVQNQPGTADEYPNWRVPLSGPDGEPIRLEDVFTSERAARLCGIFAGLNEHAAQG</sequence>
<keyword evidence="6 10" id="KW-0808">Transferase</keyword>
<organism evidence="13 14">
    <name type="scientific">Dermacoccus nishinomiyaensis</name>
    <dbReference type="NCBI Taxonomy" id="1274"/>
    <lineage>
        <taxon>Bacteria</taxon>
        <taxon>Bacillati</taxon>
        <taxon>Actinomycetota</taxon>
        <taxon>Actinomycetes</taxon>
        <taxon>Micrococcales</taxon>
        <taxon>Dermacoccaceae</taxon>
        <taxon>Dermacoccus</taxon>
    </lineage>
</organism>
<feature type="domain" description="MalQ N-terminal beta-sandwich" evidence="12">
    <location>
        <begin position="71"/>
        <end position="147"/>
    </location>
</feature>
<dbReference type="PANTHER" id="PTHR32438">
    <property type="entry name" value="4-ALPHA-GLUCANOTRANSFERASE DPE1, CHLOROPLASTIC/AMYLOPLASTIC"/>
    <property type="match status" value="1"/>
</dbReference>
<evidence type="ECO:0000256" key="7">
    <source>
        <dbReference type="ARBA" id="ARBA00023277"/>
    </source>
</evidence>
<evidence type="ECO:0000256" key="5">
    <source>
        <dbReference type="ARBA" id="ARBA00022676"/>
    </source>
</evidence>
<dbReference type="GeneID" id="41840883"/>
<dbReference type="GO" id="GO:0004134">
    <property type="term" value="F:4-alpha-glucanotransferase activity"/>
    <property type="evidence" value="ECO:0007669"/>
    <property type="project" value="UniProtKB-EC"/>
</dbReference>
<dbReference type="EMBL" id="CP008889">
    <property type="protein sequence ID" value="AIF40701.1"/>
    <property type="molecule type" value="Genomic_DNA"/>
</dbReference>
<keyword evidence="5 10" id="KW-0328">Glycosyltransferase</keyword>
<evidence type="ECO:0000313" key="13">
    <source>
        <dbReference type="EMBL" id="AIF40701.1"/>
    </source>
</evidence>
<reference evidence="13 14" key="1">
    <citation type="submission" date="2014-07" db="EMBL/GenBank/DDBJ databases">
        <title>Genome Sequencing of Dermacoccus nishinomiyaensis.</title>
        <authorList>
            <person name="Hong K.W."/>
            <person name="Chan K.G."/>
        </authorList>
    </citation>
    <scope>NUCLEOTIDE SEQUENCE [LARGE SCALE GENOMIC DNA]</scope>
    <source>
        <strain evidence="13 14">M25</strain>
    </source>
</reference>
<evidence type="ECO:0000256" key="9">
    <source>
        <dbReference type="ARBA" id="ARBA00031501"/>
    </source>
</evidence>
<dbReference type="PANTHER" id="PTHR32438:SF5">
    <property type="entry name" value="4-ALPHA-GLUCANOTRANSFERASE DPE1, CHLOROPLASTIC_AMYLOPLASTIC"/>
    <property type="match status" value="1"/>
</dbReference>
<dbReference type="RefSeq" id="WP_038567961.1">
    <property type="nucleotide sequence ID" value="NZ_CP008889.1"/>
</dbReference>
<dbReference type="HOGENOM" id="CLU_022072_1_0_11"/>
<comment type="catalytic activity">
    <reaction evidence="1 10">
        <text>Transfers a segment of a (1-&gt;4)-alpha-D-glucan to a new position in an acceptor, which may be glucose or a (1-&gt;4)-alpha-D-glucan.</text>
        <dbReference type="EC" id="2.4.1.25"/>
    </reaction>
</comment>
<dbReference type="EC" id="2.4.1.25" evidence="3 10"/>
<dbReference type="Pfam" id="PF21226">
    <property type="entry name" value="MalQ_N"/>
    <property type="match status" value="1"/>
</dbReference>
<evidence type="ECO:0000259" key="12">
    <source>
        <dbReference type="Pfam" id="PF21226"/>
    </source>
</evidence>
<dbReference type="eggNOG" id="COG1640">
    <property type="taxonomic scope" value="Bacteria"/>
</dbReference>
<evidence type="ECO:0000313" key="14">
    <source>
        <dbReference type="Proteomes" id="UP000027986"/>
    </source>
</evidence>
<dbReference type="NCBIfam" id="TIGR00217">
    <property type="entry name" value="malQ"/>
    <property type="match status" value="1"/>
</dbReference>
<dbReference type="Pfam" id="PF02446">
    <property type="entry name" value="Glyco_hydro_77"/>
    <property type="match status" value="1"/>
</dbReference>
<evidence type="ECO:0000256" key="10">
    <source>
        <dbReference type="RuleBase" id="RU361207"/>
    </source>
</evidence>
<keyword evidence="14" id="KW-1185">Reference proteome</keyword>
<dbReference type="InterPro" id="IPR003385">
    <property type="entry name" value="Glyco_hydro_77"/>
</dbReference>
<evidence type="ECO:0000256" key="3">
    <source>
        <dbReference type="ARBA" id="ARBA00012560"/>
    </source>
</evidence>
<comment type="similarity">
    <text evidence="2 10">Belongs to the disproportionating enzyme family.</text>
</comment>
<dbReference type="Gene3D" id="3.20.20.80">
    <property type="entry name" value="Glycosidases"/>
    <property type="match status" value="1"/>
</dbReference>
<proteinExistence type="inferred from homology"/>
<evidence type="ECO:0000256" key="2">
    <source>
        <dbReference type="ARBA" id="ARBA00005684"/>
    </source>
</evidence>
<dbReference type="InterPro" id="IPR048458">
    <property type="entry name" value="MalQ_N"/>
</dbReference>
<evidence type="ECO:0000256" key="4">
    <source>
        <dbReference type="ARBA" id="ARBA00020295"/>
    </source>
</evidence>
<evidence type="ECO:0000256" key="1">
    <source>
        <dbReference type="ARBA" id="ARBA00000439"/>
    </source>
</evidence>
<dbReference type="InterPro" id="IPR017853">
    <property type="entry name" value="GH"/>
</dbReference>